<dbReference type="InterPro" id="IPR003439">
    <property type="entry name" value="ABC_transporter-like_ATP-bd"/>
</dbReference>
<dbReference type="InterPro" id="IPR051120">
    <property type="entry name" value="ABC_AA/LPS_Transport"/>
</dbReference>
<dbReference type="SUPFAM" id="SSF52540">
    <property type="entry name" value="P-loop containing nucleoside triphosphate hydrolases"/>
    <property type="match status" value="1"/>
</dbReference>
<reference evidence="5 6" key="1">
    <citation type="submission" date="2019-03" db="EMBL/GenBank/DDBJ databases">
        <title>Draft genome sequences of novel Actinobacteria.</title>
        <authorList>
            <person name="Sahin N."/>
            <person name="Ay H."/>
            <person name="Saygin H."/>
        </authorList>
    </citation>
    <scope>NUCLEOTIDE SEQUENCE [LARGE SCALE GENOMIC DNA]</scope>
    <source>
        <strain evidence="5 6">H3C3</strain>
    </source>
</reference>
<keyword evidence="1" id="KW-0813">Transport</keyword>
<comment type="caution">
    <text evidence="5">The sequence shown here is derived from an EMBL/GenBank/DDBJ whole genome shotgun (WGS) entry which is preliminary data.</text>
</comment>
<dbReference type="InterPro" id="IPR032823">
    <property type="entry name" value="BCA_ABC_TP_C"/>
</dbReference>
<evidence type="ECO:0000256" key="3">
    <source>
        <dbReference type="ARBA" id="ARBA00022840"/>
    </source>
</evidence>
<dbReference type="GO" id="GO:0005886">
    <property type="term" value="C:plasma membrane"/>
    <property type="evidence" value="ECO:0007669"/>
    <property type="project" value="TreeGrafter"/>
</dbReference>
<gene>
    <name evidence="5" type="ORF">E1298_18895</name>
</gene>
<evidence type="ECO:0000313" key="6">
    <source>
        <dbReference type="Proteomes" id="UP000294513"/>
    </source>
</evidence>
<protein>
    <submittedName>
        <fullName evidence="5">ATP-binding cassette domain-containing protein</fullName>
    </submittedName>
</protein>
<dbReference type="PROSITE" id="PS50893">
    <property type="entry name" value="ABC_TRANSPORTER_2"/>
    <property type="match status" value="1"/>
</dbReference>
<name>A0A4R5BFS7_9ACTN</name>
<dbReference type="GO" id="GO:0016887">
    <property type="term" value="F:ATP hydrolysis activity"/>
    <property type="evidence" value="ECO:0007669"/>
    <property type="project" value="InterPro"/>
</dbReference>
<evidence type="ECO:0000313" key="5">
    <source>
        <dbReference type="EMBL" id="TDD85221.1"/>
    </source>
</evidence>
<dbReference type="AlphaFoldDB" id="A0A4R5BFS7"/>
<keyword evidence="2" id="KW-0547">Nucleotide-binding</keyword>
<keyword evidence="6" id="KW-1185">Reference proteome</keyword>
<sequence>MPSPEGLLVSGVTVRFGGVTAVDGAGLTAPPATVTGLIGPDGAGKTTLCDVIAGLRRPCAGTVRLDGEDLTGGGARDRVRHGIARTSQRPGPSGALTVHESVRAAAGRHVKARRHAGASWAERWRRRRDALRDTGRQADEILARVGIADYAERRASSVPPDVARLVALAQALAAEPAVLLLDEPWTGLPVRRARALEVLLRDLAAEGLAVLVAESELEPVMGVCDVLHVLDAGRMIATGPPVEVRADRRVRDAYRASPGPGADAALSA</sequence>
<dbReference type="EMBL" id="SMKU01000092">
    <property type="protein sequence ID" value="TDD85221.1"/>
    <property type="molecule type" value="Genomic_DNA"/>
</dbReference>
<keyword evidence="3 5" id="KW-0067">ATP-binding</keyword>
<dbReference type="Gene3D" id="3.40.50.300">
    <property type="entry name" value="P-loop containing nucleotide triphosphate hydrolases"/>
    <property type="match status" value="1"/>
</dbReference>
<dbReference type="Proteomes" id="UP000294513">
    <property type="component" value="Unassembled WGS sequence"/>
</dbReference>
<dbReference type="GO" id="GO:0005524">
    <property type="term" value="F:ATP binding"/>
    <property type="evidence" value="ECO:0007669"/>
    <property type="project" value="UniProtKB-KW"/>
</dbReference>
<dbReference type="InterPro" id="IPR027417">
    <property type="entry name" value="P-loop_NTPase"/>
</dbReference>
<dbReference type="Pfam" id="PF00005">
    <property type="entry name" value="ABC_tran"/>
    <property type="match status" value="1"/>
</dbReference>
<proteinExistence type="predicted"/>
<dbReference type="InterPro" id="IPR003593">
    <property type="entry name" value="AAA+_ATPase"/>
</dbReference>
<dbReference type="PANTHER" id="PTHR45772">
    <property type="entry name" value="CONSERVED COMPONENT OF ABC TRANSPORTER FOR NATURAL AMINO ACIDS-RELATED"/>
    <property type="match status" value="1"/>
</dbReference>
<feature type="domain" description="ABC transporter" evidence="4">
    <location>
        <begin position="7"/>
        <end position="257"/>
    </location>
</feature>
<dbReference type="SMART" id="SM00382">
    <property type="entry name" value="AAA"/>
    <property type="match status" value="1"/>
</dbReference>
<accession>A0A4R5BFS7</accession>
<evidence type="ECO:0000256" key="2">
    <source>
        <dbReference type="ARBA" id="ARBA00022741"/>
    </source>
</evidence>
<evidence type="ECO:0000256" key="1">
    <source>
        <dbReference type="ARBA" id="ARBA00022448"/>
    </source>
</evidence>
<dbReference type="OrthoDB" id="4350300at2"/>
<dbReference type="RefSeq" id="WP_131895010.1">
    <property type="nucleotide sequence ID" value="NZ_SMKU01000092.1"/>
</dbReference>
<dbReference type="Pfam" id="PF12399">
    <property type="entry name" value="BCA_ABC_TP_C"/>
    <property type="match status" value="1"/>
</dbReference>
<organism evidence="5 6">
    <name type="scientific">Actinomadura rubrisoli</name>
    <dbReference type="NCBI Taxonomy" id="2530368"/>
    <lineage>
        <taxon>Bacteria</taxon>
        <taxon>Bacillati</taxon>
        <taxon>Actinomycetota</taxon>
        <taxon>Actinomycetes</taxon>
        <taxon>Streptosporangiales</taxon>
        <taxon>Thermomonosporaceae</taxon>
        <taxon>Actinomadura</taxon>
    </lineage>
</organism>
<evidence type="ECO:0000259" key="4">
    <source>
        <dbReference type="PROSITE" id="PS50893"/>
    </source>
</evidence>